<dbReference type="GO" id="GO:0046872">
    <property type="term" value="F:metal ion binding"/>
    <property type="evidence" value="ECO:0007669"/>
    <property type="project" value="UniProtKB-KW"/>
</dbReference>
<dbReference type="EC" id="3.4.24.-" evidence="8"/>
<keyword evidence="5" id="KW-0862">Zinc</keyword>
<name>A0A644YYE8_9ZZZZ</name>
<gene>
    <name evidence="8" type="primary">pepF1_14</name>
    <name evidence="8" type="ORF">SDC9_80222</name>
</gene>
<dbReference type="Gene3D" id="1.10.1370.20">
    <property type="entry name" value="Oligoendopeptidase f, C-terminal domain"/>
    <property type="match status" value="1"/>
</dbReference>
<organism evidence="8">
    <name type="scientific">bioreactor metagenome</name>
    <dbReference type="NCBI Taxonomy" id="1076179"/>
    <lineage>
        <taxon>unclassified sequences</taxon>
        <taxon>metagenomes</taxon>
        <taxon>ecological metagenomes</taxon>
    </lineage>
</organism>
<evidence type="ECO:0000256" key="1">
    <source>
        <dbReference type="ARBA" id="ARBA00001947"/>
    </source>
</evidence>
<reference evidence="8" key="1">
    <citation type="submission" date="2019-08" db="EMBL/GenBank/DDBJ databases">
        <authorList>
            <person name="Kucharzyk K."/>
            <person name="Murdoch R.W."/>
            <person name="Higgins S."/>
            <person name="Loffler F."/>
        </authorList>
    </citation>
    <scope>NUCLEOTIDE SEQUENCE</scope>
</reference>
<dbReference type="AlphaFoldDB" id="A0A644YYE8"/>
<evidence type="ECO:0000256" key="4">
    <source>
        <dbReference type="ARBA" id="ARBA00022801"/>
    </source>
</evidence>
<feature type="domain" description="Peptidase M3A/M3B catalytic" evidence="7">
    <location>
        <begin position="6"/>
        <end position="150"/>
    </location>
</feature>
<evidence type="ECO:0000256" key="5">
    <source>
        <dbReference type="ARBA" id="ARBA00022833"/>
    </source>
</evidence>
<dbReference type="SUPFAM" id="SSF55486">
    <property type="entry name" value="Metalloproteases ('zincins'), catalytic domain"/>
    <property type="match status" value="1"/>
</dbReference>
<evidence type="ECO:0000256" key="6">
    <source>
        <dbReference type="ARBA" id="ARBA00023049"/>
    </source>
</evidence>
<dbReference type="GO" id="GO:0006508">
    <property type="term" value="P:proteolysis"/>
    <property type="evidence" value="ECO:0007669"/>
    <property type="project" value="UniProtKB-KW"/>
</dbReference>
<keyword evidence="2" id="KW-0645">Protease</keyword>
<sequence>MGIGTKEEQLYLQNHALEQYRATFFRQTMFAEFELDTHEVVEGGDVLTAEGLCETYKGLLEKYFGPKVVQDPGIEFEWSRIPHFYYDFYVYQYATGFAAAQTLAGRIVKGEGVDNYLKFLSLGSSYDPLDALRVAGVDLESPQPIEEALRIFGETVAGMSKTLFGE</sequence>
<keyword evidence="3" id="KW-0479">Metal-binding</keyword>
<proteinExistence type="predicted"/>
<keyword evidence="6" id="KW-0482">Metalloprotease</keyword>
<evidence type="ECO:0000256" key="3">
    <source>
        <dbReference type="ARBA" id="ARBA00022723"/>
    </source>
</evidence>
<accession>A0A644YYE8</accession>
<evidence type="ECO:0000313" key="8">
    <source>
        <dbReference type="EMBL" id="MPM33645.1"/>
    </source>
</evidence>
<evidence type="ECO:0000256" key="2">
    <source>
        <dbReference type="ARBA" id="ARBA00022670"/>
    </source>
</evidence>
<comment type="caution">
    <text evidence="8">The sequence shown here is derived from an EMBL/GenBank/DDBJ whole genome shotgun (WGS) entry which is preliminary data.</text>
</comment>
<protein>
    <submittedName>
        <fullName evidence="8">Oligoendopeptidase F, plasmid</fullName>
        <ecNumber evidence="8">3.4.24.-</ecNumber>
    </submittedName>
</protein>
<keyword evidence="4 8" id="KW-0378">Hydrolase</keyword>
<evidence type="ECO:0000259" key="7">
    <source>
        <dbReference type="Pfam" id="PF01432"/>
    </source>
</evidence>
<comment type="cofactor">
    <cofactor evidence="1">
        <name>Zn(2+)</name>
        <dbReference type="ChEBI" id="CHEBI:29105"/>
    </cofactor>
</comment>
<dbReference type="EMBL" id="VSSQ01006718">
    <property type="protein sequence ID" value="MPM33645.1"/>
    <property type="molecule type" value="Genomic_DNA"/>
</dbReference>
<dbReference type="Pfam" id="PF01432">
    <property type="entry name" value="Peptidase_M3"/>
    <property type="match status" value="1"/>
</dbReference>
<dbReference type="InterPro" id="IPR001567">
    <property type="entry name" value="Pept_M3A_M3B_dom"/>
</dbReference>
<dbReference type="GO" id="GO:0004222">
    <property type="term" value="F:metalloendopeptidase activity"/>
    <property type="evidence" value="ECO:0007669"/>
    <property type="project" value="InterPro"/>
</dbReference>
<dbReference type="InterPro" id="IPR042088">
    <property type="entry name" value="OligoPept_F_C"/>
</dbReference>